<keyword evidence="3 6" id="KW-1133">Transmembrane helix</keyword>
<accession>A0A9P7B1S7</accession>
<sequence>MSNQVSTSSGGGDKAGLVQRKVEQGINLAKQDAAAVASLGTEALKSTAYLYPIYGCIYLAKHPRLVETIKPMLVRSLAISMFTVSAMFTFTYLPQVAVLSVISGPLSFIAAVPLVLAETYAIILFIHRTFLNAAVSERIFDAVLVQKGLSDLVENGRTLSKRGGSVELGKSILSPVKNRFSTAGFARYLVTLPLNFIPGVGTAIFLVLNGRKAGPSAHERYFQLKKFSKQQREQFVEKRSAAYTSFGMASIALSLIPLFGPALMFTTAIGAALWAADIERNERGTADSKEEAGGKDQVEVHPAVTVPTASRPLVQACAAVRVSRDEGTDDDKREASTDSTGEQDHPVSDTVNEEDSRQSEDLKALPNKGVSPFHWSAQEML</sequence>
<keyword evidence="8" id="KW-1185">Reference proteome</keyword>
<evidence type="ECO:0000256" key="5">
    <source>
        <dbReference type="SAM" id="MobiDB-lite"/>
    </source>
</evidence>
<dbReference type="Pfam" id="PF07264">
    <property type="entry name" value="EI24"/>
    <property type="match status" value="1"/>
</dbReference>
<dbReference type="Proteomes" id="UP000777482">
    <property type="component" value="Unassembled WGS sequence"/>
</dbReference>
<dbReference type="InterPro" id="IPR059112">
    <property type="entry name" value="CysZ/EI24"/>
</dbReference>
<feature type="region of interest" description="Disordered" evidence="5">
    <location>
        <begin position="320"/>
        <end position="381"/>
    </location>
</feature>
<evidence type="ECO:0000256" key="1">
    <source>
        <dbReference type="ARBA" id="ARBA00004141"/>
    </source>
</evidence>
<evidence type="ECO:0000256" key="2">
    <source>
        <dbReference type="ARBA" id="ARBA00022692"/>
    </source>
</evidence>
<feature type="transmembrane region" description="Helical" evidence="6">
    <location>
        <begin position="105"/>
        <end position="126"/>
    </location>
</feature>
<dbReference type="OrthoDB" id="2107885at2759"/>
<dbReference type="AlphaFoldDB" id="A0A9P7B1S7"/>
<evidence type="ECO:0000256" key="3">
    <source>
        <dbReference type="ARBA" id="ARBA00022989"/>
    </source>
</evidence>
<feature type="compositionally biased region" description="Basic and acidic residues" evidence="5">
    <location>
        <begin position="322"/>
        <end position="347"/>
    </location>
</feature>
<evidence type="ECO:0000313" key="7">
    <source>
        <dbReference type="EMBL" id="KAG0653950.1"/>
    </source>
</evidence>
<feature type="transmembrane region" description="Helical" evidence="6">
    <location>
        <begin position="251"/>
        <end position="276"/>
    </location>
</feature>
<name>A0A9P7B1S7_RHOMI</name>
<dbReference type="EMBL" id="PUHQ01000168">
    <property type="protein sequence ID" value="KAG0653950.1"/>
    <property type="molecule type" value="Genomic_DNA"/>
</dbReference>
<evidence type="ECO:0008006" key="9">
    <source>
        <dbReference type="Google" id="ProtNLM"/>
    </source>
</evidence>
<protein>
    <recommendedName>
        <fullName evidence="9">Outer spore wall protein RRT8</fullName>
    </recommendedName>
</protein>
<keyword evidence="4 6" id="KW-0472">Membrane</keyword>
<comment type="subcellular location">
    <subcellularLocation>
        <location evidence="1">Membrane</location>
        <topology evidence="1">Multi-pass membrane protein</topology>
    </subcellularLocation>
</comment>
<evidence type="ECO:0000313" key="8">
    <source>
        <dbReference type="Proteomes" id="UP000777482"/>
    </source>
</evidence>
<dbReference type="PANTHER" id="PTHR34292:SF2">
    <property type="entry name" value="OUTER SPORE WALL PROTEIN LDS1"/>
    <property type="match status" value="1"/>
</dbReference>
<feature type="compositionally biased region" description="Basic and acidic residues" evidence="5">
    <location>
        <begin position="354"/>
        <end position="363"/>
    </location>
</feature>
<gene>
    <name evidence="7" type="ORF">C6P46_002057</name>
</gene>
<reference evidence="7 8" key="1">
    <citation type="submission" date="2020-11" db="EMBL/GenBank/DDBJ databases">
        <title>Kefir isolates.</title>
        <authorList>
            <person name="Marcisauskas S."/>
            <person name="Kim Y."/>
            <person name="Blasche S."/>
        </authorList>
    </citation>
    <scope>NUCLEOTIDE SEQUENCE [LARGE SCALE GENOMIC DNA]</scope>
    <source>
        <strain evidence="7 8">KR</strain>
    </source>
</reference>
<dbReference type="InterPro" id="IPR052786">
    <property type="entry name" value="Spore_wall_assembly"/>
</dbReference>
<evidence type="ECO:0000256" key="6">
    <source>
        <dbReference type="SAM" id="Phobius"/>
    </source>
</evidence>
<organism evidence="7 8">
    <name type="scientific">Rhodotorula mucilaginosa</name>
    <name type="common">Yeast</name>
    <name type="synonym">Rhodotorula rubra</name>
    <dbReference type="NCBI Taxonomy" id="5537"/>
    <lineage>
        <taxon>Eukaryota</taxon>
        <taxon>Fungi</taxon>
        <taxon>Dikarya</taxon>
        <taxon>Basidiomycota</taxon>
        <taxon>Pucciniomycotina</taxon>
        <taxon>Microbotryomycetes</taxon>
        <taxon>Sporidiobolales</taxon>
        <taxon>Sporidiobolaceae</taxon>
        <taxon>Rhodotorula</taxon>
    </lineage>
</organism>
<evidence type="ECO:0000256" key="4">
    <source>
        <dbReference type="ARBA" id="ARBA00023136"/>
    </source>
</evidence>
<dbReference type="PANTHER" id="PTHR34292">
    <property type="entry name" value="OUTER SPORE WALL PROTEIN LDS1"/>
    <property type="match status" value="1"/>
</dbReference>
<feature type="transmembrane region" description="Helical" evidence="6">
    <location>
        <begin position="185"/>
        <end position="208"/>
    </location>
</feature>
<comment type="caution">
    <text evidence="7">The sequence shown here is derived from an EMBL/GenBank/DDBJ whole genome shotgun (WGS) entry which is preliminary data.</text>
</comment>
<feature type="transmembrane region" description="Helical" evidence="6">
    <location>
        <begin position="72"/>
        <end position="93"/>
    </location>
</feature>
<keyword evidence="2 6" id="KW-0812">Transmembrane</keyword>
<proteinExistence type="predicted"/>